<dbReference type="InterPro" id="IPR025580">
    <property type="entry name" value="Gp46"/>
</dbReference>
<accession>A0A9D1CYR3</accession>
<evidence type="ECO:0000313" key="4">
    <source>
        <dbReference type="Proteomes" id="UP000886786"/>
    </source>
</evidence>
<evidence type="ECO:0000256" key="2">
    <source>
        <dbReference type="SAM" id="MobiDB-lite"/>
    </source>
</evidence>
<protein>
    <submittedName>
        <fullName evidence="3">DUF4355 domain-containing protein</fullName>
    </submittedName>
</protein>
<dbReference type="Pfam" id="PF14265">
    <property type="entry name" value="DUF4355"/>
    <property type="match status" value="1"/>
</dbReference>
<feature type="compositionally biased region" description="Low complexity" evidence="2">
    <location>
        <begin position="38"/>
        <end position="49"/>
    </location>
</feature>
<feature type="compositionally biased region" description="Basic and acidic residues" evidence="2">
    <location>
        <begin position="169"/>
        <end position="186"/>
    </location>
</feature>
<reference evidence="3" key="2">
    <citation type="journal article" date="2021" name="PeerJ">
        <title>Extensive microbial diversity within the chicken gut microbiome revealed by metagenomics and culture.</title>
        <authorList>
            <person name="Gilroy R."/>
            <person name="Ravi A."/>
            <person name="Getino M."/>
            <person name="Pursley I."/>
            <person name="Horton D.L."/>
            <person name="Alikhan N.F."/>
            <person name="Baker D."/>
            <person name="Gharbi K."/>
            <person name="Hall N."/>
            <person name="Watson M."/>
            <person name="Adriaenssens E.M."/>
            <person name="Foster-Nyarko E."/>
            <person name="Jarju S."/>
            <person name="Secka A."/>
            <person name="Antonio M."/>
            <person name="Oren A."/>
            <person name="Chaudhuri R.R."/>
            <person name="La Ragione R."/>
            <person name="Hildebrand F."/>
            <person name="Pallen M.J."/>
        </authorList>
    </citation>
    <scope>NUCLEOTIDE SEQUENCE</scope>
    <source>
        <strain evidence="3">CHK147-3167</strain>
    </source>
</reference>
<dbReference type="AlphaFoldDB" id="A0A9D1CYR3"/>
<feature type="region of interest" description="Disordered" evidence="2">
    <location>
        <begin position="169"/>
        <end position="204"/>
    </location>
</feature>
<comment type="caution">
    <text evidence="3">The sequence shown here is derived from an EMBL/GenBank/DDBJ whole genome shotgun (WGS) entry which is preliminary data.</text>
</comment>
<sequence length="204" mass="23419">MDNKFFMPLNIQMFADEGNDMVTDTETSGENGDAQKDTQNQSNSSNTNTGKTYTRDELNKIVNAEREKIKAELLEEAKNQKNEAEKLAKMDTEQKLNYELETARKEAEKYKSQVNSLTLKTEATSYANQKGLPIGYIEDLDYAHETAESIKQKIDKFTELRSKDLDNYLKDKLKQNPPKAVDDNKTTSDPYLKGFNDYFANKKR</sequence>
<organism evidence="3 4">
    <name type="scientific">Candidatus Coprosoma intestinipullorum</name>
    <dbReference type="NCBI Taxonomy" id="2840752"/>
    <lineage>
        <taxon>Bacteria</taxon>
        <taxon>Bacillati</taxon>
        <taxon>Bacillota</taxon>
        <taxon>Bacillota incertae sedis</taxon>
        <taxon>Candidatus Coprosoma</taxon>
    </lineage>
</organism>
<feature type="coiled-coil region" evidence="1">
    <location>
        <begin position="63"/>
        <end position="120"/>
    </location>
</feature>
<evidence type="ECO:0000256" key="1">
    <source>
        <dbReference type="SAM" id="Coils"/>
    </source>
</evidence>
<gene>
    <name evidence="3" type="ORF">IAB27_05235</name>
</gene>
<dbReference type="Proteomes" id="UP000886786">
    <property type="component" value="Unassembled WGS sequence"/>
</dbReference>
<keyword evidence="1" id="KW-0175">Coiled coil</keyword>
<reference evidence="3" key="1">
    <citation type="submission" date="2020-10" db="EMBL/GenBank/DDBJ databases">
        <authorList>
            <person name="Gilroy R."/>
        </authorList>
    </citation>
    <scope>NUCLEOTIDE SEQUENCE</scope>
    <source>
        <strain evidence="3">CHK147-3167</strain>
    </source>
</reference>
<evidence type="ECO:0000313" key="3">
    <source>
        <dbReference type="EMBL" id="HIQ91007.1"/>
    </source>
</evidence>
<feature type="region of interest" description="Disordered" evidence="2">
    <location>
        <begin position="17"/>
        <end position="57"/>
    </location>
</feature>
<dbReference type="EMBL" id="DVFV01000096">
    <property type="protein sequence ID" value="HIQ91007.1"/>
    <property type="molecule type" value="Genomic_DNA"/>
</dbReference>
<name>A0A9D1CYR3_9FIRM</name>
<proteinExistence type="predicted"/>